<dbReference type="SUPFAM" id="SSF52833">
    <property type="entry name" value="Thioredoxin-like"/>
    <property type="match status" value="1"/>
</dbReference>
<sequence length="232" mass="26270">MSQPFDINQTGKLEVDFFFDVRCPFAFQGALWMQEVADVYGADMDLRWRFFSLEQINRKDESWNIWEQKPDEALSLWFFLAAAAVKNQLGNAMLGKFFLAAAALHHEQGKAINQSETILEAALKAGVDAAILQPVFDGIDTSGYDLLREDHTEAVIKYGAFGVPTIVFEEKYAMYVKILPKPSSDRALEVFQRILLTTMVDEGVYELKRPQSAAVIERMKSAFSNIRNSNPQ</sequence>
<organism evidence="2 4">
    <name type="scientific">Candidatus Chlorohelix allophototropha</name>
    <dbReference type="NCBI Taxonomy" id="3003348"/>
    <lineage>
        <taxon>Bacteria</taxon>
        <taxon>Bacillati</taxon>
        <taxon>Chloroflexota</taxon>
        <taxon>Chloroflexia</taxon>
        <taxon>Candidatus Chloroheliales</taxon>
        <taxon>Candidatus Chloroheliaceae</taxon>
        <taxon>Candidatus Chlorohelix</taxon>
    </lineage>
</organism>
<keyword evidence="5" id="KW-1185">Reference proteome</keyword>
<dbReference type="CDD" id="cd02972">
    <property type="entry name" value="DsbA_family"/>
    <property type="match status" value="1"/>
</dbReference>
<accession>A0A8T7MA88</accession>
<evidence type="ECO:0000259" key="1">
    <source>
        <dbReference type="Pfam" id="PF01323"/>
    </source>
</evidence>
<reference evidence="3" key="2">
    <citation type="journal article" date="2024" name="Nature">
        <title>Anoxygenic phototroph of the Chloroflexota uses a type I reaction centre.</title>
        <authorList>
            <person name="Tsuji J.M."/>
            <person name="Shaw N.A."/>
            <person name="Nagashima S."/>
            <person name="Venkiteswaran J.J."/>
            <person name="Schiff S.L."/>
            <person name="Watanabe T."/>
            <person name="Fukui M."/>
            <person name="Hanada S."/>
            <person name="Tank M."/>
            <person name="Neufeld J.D."/>
        </authorList>
    </citation>
    <scope>NUCLEOTIDE SEQUENCE</scope>
    <source>
        <strain evidence="3">L227-S17</strain>
    </source>
</reference>
<dbReference type="Pfam" id="PF01323">
    <property type="entry name" value="DSBA"/>
    <property type="match status" value="1"/>
</dbReference>
<reference evidence="2 4" key="1">
    <citation type="submission" date="2020-06" db="EMBL/GenBank/DDBJ databases">
        <title>Anoxygenic phototrophic Chloroflexota member uses a Type I reaction center.</title>
        <authorList>
            <person name="Tsuji J.M."/>
            <person name="Shaw N.A."/>
            <person name="Nagashima S."/>
            <person name="Venkiteswaran J."/>
            <person name="Schiff S.L."/>
            <person name="Hanada S."/>
            <person name="Tank M."/>
            <person name="Neufeld J.D."/>
        </authorList>
    </citation>
    <scope>NUCLEOTIDE SEQUENCE [LARGE SCALE GENOMIC DNA]</scope>
    <source>
        <strain evidence="2">L227-S17</strain>
    </source>
</reference>
<dbReference type="InterPro" id="IPR036249">
    <property type="entry name" value="Thioredoxin-like_sf"/>
</dbReference>
<gene>
    <name evidence="2" type="ORF">HXX08_24055</name>
    <name evidence="3" type="ORF">OZ401_004497</name>
</gene>
<dbReference type="GO" id="GO:0016491">
    <property type="term" value="F:oxidoreductase activity"/>
    <property type="evidence" value="ECO:0007669"/>
    <property type="project" value="InterPro"/>
</dbReference>
<name>A0A8T7MA88_9CHLR</name>
<dbReference type="Gene3D" id="3.40.30.10">
    <property type="entry name" value="Glutaredoxin"/>
    <property type="match status" value="1"/>
</dbReference>
<dbReference type="EMBL" id="JACATZ010000003">
    <property type="protein sequence ID" value="NWJ48946.1"/>
    <property type="molecule type" value="Genomic_DNA"/>
</dbReference>
<dbReference type="InterPro" id="IPR001853">
    <property type="entry name" value="DSBA-like_thioredoxin_dom"/>
</dbReference>
<dbReference type="RefSeq" id="WP_341470781.1">
    <property type="nucleotide sequence ID" value="NZ_CP128400.1"/>
</dbReference>
<evidence type="ECO:0000313" key="4">
    <source>
        <dbReference type="Proteomes" id="UP000521676"/>
    </source>
</evidence>
<protein>
    <submittedName>
        <fullName evidence="2">DsbA family protein</fullName>
    </submittedName>
</protein>
<dbReference type="Proteomes" id="UP000521676">
    <property type="component" value="Unassembled WGS sequence"/>
</dbReference>
<evidence type="ECO:0000313" key="2">
    <source>
        <dbReference type="EMBL" id="NWJ48946.1"/>
    </source>
</evidence>
<proteinExistence type="predicted"/>
<evidence type="ECO:0000313" key="5">
    <source>
        <dbReference type="Proteomes" id="UP001431572"/>
    </source>
</evidence>
<evidence type="ECO:0000313" key="3">
    <source>
        <dbReference type="EMBL" id="WJW68876.1"/>
    </source>
</evidence>
<dbReference type="AlphaFoldDB" id="A0A8T7MA88"/>
<dbReference type="Proteomes" id="UP001431572">
    <property type="component" value="Chromosome 2"/>
</dbReference>
<dbReference type="EMBL" id="CP128400">
    <property type="protein sequence ID" value="WJW68876.1"/>
    <property type="molecule type" value="Genomic_DNA"/>
</dbReference>
<feature type="domain" description="DSBA-like thioredoxin" evidence="1">
    <location>
        <begin position="14"/>
        <end position="171"/>
    </location>
</feature>